<dbReference type="OrthoDB" id="1160892at2"/>
<dbReference type="EMBL" id="AQRA01000003">
    <property type="protein sequence ID" value="EZH74688.1"/>
    <property type="molecule type" value="Genomic_DNA"/>
</dbReference>
<dbReference type="STRING" id="1317122.ATO12_13045"/>
<evidence type="ECO:0000313" key="1">
    <source>
        <dbReference type="EMBL" id="EZH74688.1"/>
    </source>
</evidence>
<dbReference type="AlphaFoldDB" id="A0A023BYG1"/>
<evidence type="ECO:0000313" key="2">
    <source>
        <dbReference type="Proteomes" id="UP000023541"/>
    </source>
</evidence>
<name>A0A023BYG1_9FLAO</name>
<sequence>MENKITLAGLDFVINFCNKINTQPIPLAEVPQQSLANIYANPKGERHYIVNIISFLPVKLDPLKNTSSGLFLNDEKTIFFNYNGVTDVKTSIHTENGLVVSRDFNIVYDSTDPIPSEFDMYHIQIDYKITSLRTQSVEAIVVHDKNLDPETDRGTVTTPVSTEE</sequence>
<dbReference type="eggNOG" id="ENOG5034CC4">
    <property type="taxonomic scope" value="Bacteria"/>
</dbReference>
<reference evidence="1 2" key="1">
    <citation type="submission" date="2014-04" db="EMBL/GenBank/DDBJ databases">
        <title>Aquimarina sp. 22II-S11-z7 Genome Sequencing.</title>
        <authorList>
            <person name="Lai Q."/>
        </authorList>
    </citation>
    <scope>NUCLEOTIDE SEQUENCE [LARGE SCALE GENOMIC DNA]</scope>
    <source>
        <strain evidence="1 2">22II-S11-z7</strain>
    </source>
</reference>
<organism evidence="1 2">
    <name type="scientific">Aquimarina atlantica</name>
    <dbReference type="NCBI Taxonomy" id="1317122"/>
    <lineage>
        <taxon>Bacteria</taxon>
        <taxon>Pseudomonadati</taxon>
        <taxon>Bacteroidota</taxon>
        <taxon>Flavobacteriia</taxon>
        <taxon>Flavobacteriales</taxon>
        <taxon>Flavobacteriaceae</taxon>
        <taxon>Aquimarina</taxon>
    </lineage>
</organism>
<comment type="caution">
    <text evidence="1">The sequence shown here is derived from an EMBL/GenBank/DDBJ whole genome shotgun (WGS) entry which is preliminary data.</text>
</comment>
<gene>
    <name evidence="1" type="ORF">ATO12_13045</name>
</gene>
<dbReference type="Proteomes" id="UP000023541">
    <property type="component" value="Unassembled WGS sequence"/>
</dbReference>
<proteinExistence type="predicted"/>
<accession>A0A023BYG1</accession>
<protein>
    <submittedName>
        <fullName evidence="1">Uncharacterized protein</fullName>
    </submittedName>
</protein>
<dbReference type="RefSeq" id="WP_034241299.1">
    <property type="nucleotide sequence ID" value="NZ_AQRA01000003.1"/>
</dbReference>
<keyword evidence="2" id="KW-1185">Reference proteome</keyword>